<dbReference type="RefSeq" id="WP_258341704.1">
    <property type="nucleotide sequence ID" value="NZ_BAAAYK010000038.1"/>
</dbReference>
<dbReference type="EMBL" id="BAAAYK010000038">
    <property type="protein sequence ID" value="GAA3360321.1"/>
    <property type="molecule type" value="Genomic_DNA"/>
</dbReference>
<comment type="caution">
    <text evidence="1">The sequence shown here is derived from an EMBL/GenBank/DDBJ whole genome shotgun (WGS) entry which is preliminary data.</text>
</comment>
<keyword evidence="2" id="KW-1185">Reference proteome</keyword>
<accession>A0ABP6RRW4</accession>
<protein>
    <submittedName>
        <fullName evidence="1">Uncharacterized protein</fullName>
    </submittedName>
</protein>
<dbReference type="Proteomes" id="UP001500483">
    <property type="component" value="Unassembled WGS sequence"/>
</dbReference>
<evidence type="ECO:0000313" key="2">
    <source>
        <dbReference type="Proteomes" id="UP001500483"/>
    </source>
</evidence>
<organism evidence="1 2">
    <name type="scientific">Saccharopolyspora gregorii</name>
    <dbReference type="NCBI Taxonomy" id="33914"/>
    <lineage>
        <taxon>Bacteria</taxon>
        <taxon>Bacillati</taxon>
        <taxon>Actinomycetota</taxon>
        <taxon>Actinomycetes</taxon>
        <taxon>Pseudonocardiales</taxon>
        <taxon>Pseudonocardiaceae</taxon>
        <taxon>Saccharopolyspora</taxon>
    </lineage>
</organism>
<proteinExistence type="predicted"/>
<reference evidence="2" key="1">
    <citation type="journal article" date="2019" name="Int. J. Syst. Evol. Microbiol.">
        <title>The Global Catalogue of Microorganisms (GCM) 10K type strain sequencing project: providing services to taxonomists for standard genome sequencing and annotation.</title>
        <authorList>
            <consortium name="The Broad Institute Genomics Platform"/>
            <consortium name="The Broad Institute Genome Sequencing Center for Infectious Disease"/>
            <person name="Wu L."/>
            <person name="Ma J."/>
        </authorList>
    </citation>
    <scope>NUCLEOTIDE SEQUENCE [LARGE SCALE GENOMIC DNA]</scope>
    <source>
        <strain evidence="2">JCM 9687</strain>
    </source>
</reference>
<name>A0ABP6RRW4_9PSEU</name>
<gene>
    <name evidence="1" type="ORF">GCM10020366_39850</name>
</gene>
<sequence length="54" mass="5754">MSAVDGRGGLPAPDRARYGTGWIHLRSGDLAEPARGTRPDLAVLAAVLTRLREL</sequence>
<evidence type="ECO:0000313" key="1">
    <source>
        <dbReference type="EMBL" id="GAA3360321.1"/>
    </source>
</evidence>